<dbReference type="InterPro" id="IPR020826">
    <property type="entry name" value="Transketolase_BS"/>
</dbReference>
<evidence type="ECO:0000259" key="11">
    <source>
        <dbReference type="SMART" id="SM00861"/>
    </source>
</evidence>
<dbReference type="FunFam" id="3.40.50.970:FF:000005">
    <property type="entry name" value="1-deoxy-D-xylulose-5-phosphate synthase"/>
    <property type="match status" value="1"/>
</dbReference>
<feature type="binding site" evidence="10">
    <location>
        <position position="174"/>
    </location>
    <ligand>
        <name>Mg(2+)</name>
        <dbReference type="ChEBI" id="CHEBI:18420"/>
    </ligand>
</feature>
<dbReference type="GO" id="GO:0000287">
    <property type="term" value="F:magnesium ion binding"/>
    <property type="evidence" value="ECO:0007669"/>
    <property type="project" value="UniProtKB-UniRule"/>
</dbReference>
<dbReference type="InterPro" id="IPR033248">
    <property type="entry name" value="Transketolase_C"/>
</dbReference>
<dbReference type="Gene3D" id="3.40.50.920">
    <property type="match status" value="1"/>
</dbReference>
<proteinExistence type="inferred from homology"/>
<feature type="binding site" evidence="10">
    <location>
        <position position="287"/>
    </location>
    <ligand>
        <name>thiamine diphosphate</name>
        <dbReference type="ChEBI" id="CHEBI:58937"/>
    </ligand>
</feature>
<comment type="similarity">
    <text evidence="2 10">Belongs to the transketolase family. DXPS subfamily.</text>
</comment>
<comment type="cofactor">
    <cofactor evidence="10">
        <name>thiamine diphosphate</name>
        <dbReference type="ChEBI" id="CHEBI:58937"/>
    </cofactor>
    <text evidence="10">Binds 1 thiamine pyrophosphate per subunit.</text>
</comment>
<organism evidence="12">
    <name type="scientific">candidate division WOR-3 bacterium</name>
    <dbReference type="NCBI Taxonomy" id="2052148"/>
    <lineage>
        <taxon>Bacteria</taxon>
        <taxon>Bacteria division WOR-3</taxon>
    </lineage>
</organism>
<dbReference type="CDD" id="cd07033">
    <property type="entry name" value="TPP_PYR_DXS_TK_like"/>
    <property type="match status" value="1"/>
</dbReference>
<sequence length="633" mass="71434">MRLLDKINSPEDLKKLSIEELDELAQEIREYMIDVLSQVGGHVAPNLGSVELTLALHYVFESPRDKLIWDVGHQAYPHKIITGRREAFKTIRQWGGISGFLKRSESPHDIFGAGHASTSLSAALGFAVARDLKGENFKVVAIIGDGALTGGMALEALNQIGSQKRDMIIVVNDNEMSIAENVGAISNYLSKLVTSPYYFKLKEELWELLDRIPSRFLSKRAKEIAKKVKETLKNFAIPTILFEELGYEYIGPLNGHDTKLLIETFERARKLRGPILIHILTKKGKGYKPAEERTELFHGLGPFDKKTGEPIKKPGPPRYTKIFGKTIVELAEKDERIVAVTAAMPLGTGLDLFRERFPERFFDVGIAEQHAVTFSAGMALGGLKPFAAIYSTFLQRAFDQLIHDVALQKIPVRFALDRGGLVGEDGPTHHGVFDLAYLRMIPNFVVMAPKDENELRDMIYTAWLYDEGPIAFRYPRARTYGFPLKSKMEQIPIGKWEILKKGKDFEVVILATGAMVWPSFHAAERLEKEFKVKPTVINARFIKPLDRDLLLEILENKPKIIFTVEENNIPGGFGTAILEFIEQSRMFYKKLNIVRLGIPDKFIEHGPREKLLEIVGLDEEGLYKSFSKSLKLL</sequence>
<keyword evidence="9 10" id="KW-0414">Isoprene biosynthesis</keyword>
<dbReference type="CDD" id="cd02007">
    <property type="entry name" value="TPP_DXS"/>
    <property type="match status" value="1"/>
</dbReference>
<comment type="subunit">
    <text evidence="3 10">Homodimer.</text>
</comment>
<feature type="domain" description="Transketolase-like pyrimidine-binding" evidence="11">
    <location>
        <begin position="317"/>
        <end position="482"/>
    </location>
</feature>
<dbReference type="Proteomes" id="UP000886381">
    <property type="component" value="Unassembled WGS sequence"/>
</dbReference>
<keyword evidence="6 10" id="KW-0460">Magnesium</keyword>
<dbReference type="Pfam" id="PF02780">
    <property type="entry name" value="Transketolase_C"/>
    <property type="match status" value="1"/>
</dbReference>
<dbReference type="Gene3D" id="3.40.50.970">
    <property type="match status" value="2"/>
</dbReference>
<dbReference type="GO" id="GO:0030976">
    <property type="term" value="F:thiamine pyrophosphate binding"/>
    <property type="evidence" value="ECO:0007669"/>
    <property type="project" value="UniProtKB-UniRule"/>
</dbReference>
<dbReference type="EMBL" id="DRDR01000156">
    <property type="protein sequence ID" value="HDL60524.1"/>
    <property type="molecule type" value="Genomic_DNA"/>
</dbReference>
<dbReference type="InterPro" id="IPR009014">
    <property type="entry name" value="Transketo_C/PFOR_II"/>
</dbReference>
<dbReference type="Pfam" id="PF13292">
    <property type="entry name" value="DXP_synthase_N"/>
    <property type="match status" value="1"/>
</dbReference>
<keyword evidence="4 10" id="KW-0808">Transferase</keyword>
<accession>A0A7V0LV54</accession>
<feature type="binding site" evidence="10">
    <location>
        <position position="368"/>
    </location>
    <ligand>
        <name>thiamine diphosphate</name>
        <dbReference type="ChEBI" id="CHEBI:58937"/>
    </ligand>
</feature>
<dbReference type="NCBIfam" id="NF003933">
    <property type="entry name" value="PRK05444.2-2"/>
    <property type="match status" value="1"/>
</dbReference>
<keyword evidence="7 10" id="KW-0784">Thiamine biosynthesis</keyword>
<evidence type="ECO:0000256" key="8">
    <source>
        <dbReference type="ARBA" id="ARBA00023052"/>
    </source>
</evidence>
<comment type="caution">
    <text evidence="12">The sequence shown here is derived from an EMBL/GenBank/DDBJ whole genome shotgun (WGS) entry which is preliminary data.</text>
</comment>
<comment type="pathway">
    <text evidence="1 10">Metabolic intermediate biosynthesis; 1-deoxy-D-xylulose 5-phosphate biosynthesis; 1-deoxy-D-xylulose 5-phosphate from D-glyceraldehyde 3-phosphate and pyruvate: step 1/1.</text>
</comment>
<evidence type="ECO:0000256" key="2">
    <source>
        <dbReference type="ARBA" id="ARBA00011081"/>
    </source>
</evidence>
<dbReference type="InterPro" id="IPR005477">
    <property type="entry name" value="Dxylulose-5-P_synthase"/>
</dbReference>
<dbReference type="PROSITE" id="PS00802">
    <property type="entry name" value="TRANSKETOLASE_2"/>
    <property type="match status" value="1"/>
</dbReference>
<dbReference type="PROSITE" id="PS00801">
    <property type="entry name" value="TRANSKETOLASE_1"/>
    <property type="match status" value="1"/>
</dbReference>
<dbReference type="InterPro" id="IPR049557">
    <property type="entry name" value="Transketolase_CS"/>
</dbReference>
<dbReference type="GO" id="GO:0008661">
    <property type="term" value="F:1-deoxy-D-xylulose-5-phosphate synthase activity"/>
    <property type="evidence" value="ECO:0007669"/>
    <property type="project" value="UniProtKB-UniRule"/>
</dbReference>
<dbReference type="AlphaFoldDB" id="A0A7V0LV54"/>
<feature type="binding site" evidence="10">
    <location>
        <position position="145"/>
    </location>
    <ligand>
        <name>Mg(2+)</name>
        <dbReference type="ChEBI" id="CHEBI:18420"/>
    </ligand>
</feature>
<reference evidence="12" key="1">
    <citation type="journal article" date="2020" name="mSystems">
        <title>Genome- and Community-Level Interaction Insights into Carbon Utilization and Element Cycling Functions of Hydrothermarchaeota in Hydrothermal Sediment.</title>
        <authorList>
            <person name="Zhou Z."/>
            <person name="Liu Y."/>
            <person name="Xu W."/>
            <person name="Pan J."/>
            <person name="Luo Z.H."/>
            <person name="Li M."/>
        </authorList>
    </citation>
    <scope>NUCLEOTIDE SEQUENCE [LARGE SCALE GENOMIC DNA]</scope>
    <source>
        <strain evidence="12">HyVt-28</strain>
    </source>
</reference>
<dbReference type="GO" id="GO:0019288">
    <property type="term" value="P:isopentenyl diphosphate biosynthetic process, methylerythritol 4-phosphate pathway"/>
    <property type="evidence" value="ECO:0007669"/>
    <property type="project" value="TreeGrafter"/>
</dbReference>
<name>A0A7V0LV54_UNCW3</name>
<evidence type="ECO:0000256" key="1">
    <source>
        <dbReference type="ARBA" id="ARBA00004980"/>
    </source>
</evidence>
<evidence type="ECO:0000256" key="4">
    <source>
        <dbReference type="ARBA" id="ARBA00022679"/>
    </source>
</evidence>
<dbReference type="PANTHER" id="PTHR43322">
    <property type="entry name" value="1-D-DEOXYXYLULOSE 5-PHOSPHATE SYNTHASE-RELATED"/>
    <property type="match status" value="1"/>
</dbReference>
<keyword evidence="5 10" id="KW-0479">Metal-binding</keyword>
<dbReference type="GO" id="GO:0009228">
    <property type="term" value="P:thiamine biosynthetic process"/>
    <property type="evidence" value="ECO:0007669"/>
    <property type="project" value="UniProtKB-UniRule"/>
</dbReference>
<evidence type="ECO:0000256" key="7">
    <source>
        <dbReference type="ARBA" id="ARBA00022977"/>
    </source>
</evidence>
<dbReference type="GO" id="GO:0016114">
    <property type="term" value="P:terpenoid biosynthetic process"/>
    <property type="evidence" value="ECO:0007669"/>
    <property type="project" value="UniProtKB-UniRule"/>
</dbReference>
<dbReference type="SMART" id="SM00861">
    <property type="entry name" value="Transket_pyr"/>
    <property type="match status" value="1"/>
</dbReference>
<keyword evidence="8 10" id="KW-0786">Thiamine pyrophosphate</keyword>
<comment type="function">
    <text evidence="10">Catalyzes the acyloin condensation reaction between C atoms 2 and 3 of pyruvate and glyceraldehyde 3-phosphate to yield 1-deoxy-D-xylulose-5-phosphate (DXP).</text>
</comment>
<dbReference type="PANTHER" id="PTHR43322:SF5">
    <property type="entry name" value="1-DEOXY-D-XYLULOSE-5-PHOSPHATE SYNTHASE, CHLOROPLASTIC"/>
    <property type="match status" value="1"/>
</dbReference>
<dbReference type="GO" id="GO:0005829">
    <property type="term" value="C:cytosol"/>
    <property type="evidence" value="ECO:0007669"/>
    <property type="project" value="TreeGrafter"/>
</dbReference>
<evidence type="ECO:0000313" key="12">
    <source>
        <dbReference type="EMBL" id="HDL60524.1"/>
    </source>
</evidence>
<dbReference type="SUPFAM" id="SSF52922">
    <property type="entry name" value="TK C-terminal domain-like"/>
    <property type="match status" value="1"/>
</dbReference>
<evidence type="ECO:0000256" key="3">
    <source>
        <dbReference type="ARBA" id="ARBA00011738"/>
    </source>
</evidence>
<feature type="binding site" evidence="10">
    <location>
        <position position="73"/>
    </location>
    <ligand>
        <name>thiamine diphosphate</name>
        <dbReference type="ChEBI" id="CHEBI:58937"/>
    </ligand>
</feature>
<dbReference type="SUPFAM" id="SSF52518">
    <property type="entry name" value="Thiamin diphosphate-binding fold (THDP-binding)"/>
    <property type="match status" value="2"/>
</dbReference>
<comment type="cofactor">
    <cofactor evidence="10">
        <name>Mg(2+)</name>
        <dbReference type="ChEBI" id="CHEBI:18420"/>
    </cofactor>
    <text evidence="10">Binds 1 Mg(2+) ion per subunit.</text>
</comment>
<dbReference type="UniPathway" id="UPA00064">
    <property type="reaction ID" value="UER00091"/>
</dbReference>
<dbReference type="Pfam" id="PF02779">
    <property type="entry name" value="Transket_pyr"/>
    <property type="match status" value="1"/>
</dbReference>
<feature type="binding site" evidence="10">
    <location>
        <begin position="146"/>
        <end position="147"/>
    </location>
    <ligand>
        <name>thiamine diphosphate</name>
        <dbReference type="ChEBI" id="CHEBI:58937"/>
    </ligand>
</feature>
<feature type="binding site" evidence="10">
    <location>
        <begin position="114"/>
        <end position="116"/>
    </location>
    <ligand>
        <name>thiamine diphosphate</name>
        <dbReference type="ChEBI" id="CHEBI:58937"/>
    </ligand>
</feature>
<dbReference type="InterPro" id="IPR029061">
    <property type="entry name" value="THDP-binding"/>
</dbReference>
<gene>
    <name evidence="10 12" type="primary">dxs</name>
    <name evidence="12" type="ORF">ENH14_03605</name>
</gene>
<dbReference type="InterPro" id="IPR005475">
    <property type="entry name" value="Transketolase-like_Pyr-bd"/>
</dbReference>
<dbReference type="HAMAP" id="MF_00315">
    <property type="entry name" value="DXP_synth"/>
    <property type="match status" value="1"/>
</dbReference>
<evidence type="ECO:0000256" key="5">
    <source>
        <dbReference type="ARBA" id="ARBA00022723"/>
    </source>
</evidence>
<dbReference type="EC" id="2.2.1.7" evidence="10"/>
<dbReference type="NCBIfam" id="TIGR00204">
    <property type="entry name" value="dxs"/>
    <property type="match status" value="1"/>
</dbReference>
<comment type="catalytic activity">
    <reaction evidence="10">
        <text>D-glyceraldehyde 3-phosphate + pyruvate + H(+) = 1-deoxy-D-xylulose 5-phosphate + CO2</text>
        <dbReference type="Rhea" id="RHEA:12605"/>
        <dbReference type="ChEBI" id="CHEBI:15361"/>
        <dbReference type="ChEBI" id="CHEBI:15378"/>
        <dbReference type="ChEBI" id="CHEBI:16526"/>
        <dbReference type="ChEBI" id="CHEBI:57792"/>
        <dbReference type="ChEBI" id="CHEBI:59776"/>
        <dbReference type="EC" id="2.2.1.7"/>
    </reaction>
</comment>
<protein>
    <recommendedName>
        <fullName evidence="10">1-deoxy-D-xylulose-5-phosphate synthase</fullName>
        <ecNumber evidence="10">2.2.1.7</ecNumber>
    </recommendedName>
    <alternativeName>
        <fullName evidence="10">1-deoxyxylulose-5-phosphate synthase</fullName>
        <shortName evidence="10">DXP synthase</shortName>
        <shortName evidence="10">DXPS</shortName>
    </alternativeName>
</protein>
<evidence type="ECO:0000256" key="6">
    <source>
        <dbReference type="ARBA" id="ARBA00022842"/>
    </source>
</evidence>
<feature type="binding site" evidence="10">
    <location>
        <position position="174"/>
    </location>
    <ligand>
        <name>thiamine diphosphate</name>
        <dbReference type="ChEBI" id="CHEBI:58937"/>
    </ligand>
</feature>
<evidence type="ECO:0000256" key="10">
    <source>
        <dbReference type="HAMAP-Rule" id="MF_00315"/>
    </source>
</evidence>
<evidence type="ECO:0000256" key="9">
    <source>
        <dbReference type="ARBA" id="ARBA00023229"/>
    </source>
</evidence>